<comment type="caution">
    <text evidence="1">The sequence shown here is derived from an EMBL/GenBank/DDBJ whole genome shotgun (WGS) entry which is preliminary data.</text>
</comment>
<gene>
    <name evidence="1" type="ORF">GUJ93_ZPchr0016g2600</name>
</gene>
<evidence type="ECO:0000313" key="2">
    <source>
        <dbReference type="Proteomes" id="UP000729402"/>
    </source>
</evidence>
<dbReference type="AlphaFoldDB" id="A0A8J5TBH0"/>
<protein>
    <submittedName>
        <fullName evidence="1">Uncharacterized protein</fullName>
    </submittedName>
</protein>
<reference evidence="1" key="2">
    <citation type="submission" date="2021-02" db="EMBL/GenBank/DDBJ databases">
        <authorList>
            <person name="Kimball J.A."/>
            <person name="Haas M.W."/>
            <person name="Macchietto M."/>
            <person name="Kono T."/>
            <person name="Duquette J."/>
            <person name="Shao M."/>
        </authorList>
    </citation>
    <scope>NUCLEOTIDE SEQUENCE</scope>
    <source>
        <tissue evidence="1">Fresh leaf tissue</tissue>
    </source>
</reference>
<sequence>MASRRCIIAYNMSLTVLPKPVSNWEFIAVEEPEIFDTKLSPLEVVLDPGFPASNWINQSGRLGTPEINQPTILIDLLICI</sequence>
<evidence type="ECO:0000313" key="1">
    <source>
        <dbReference type="EMBL" id="KAG8083774.1"/>
    </source>
</evidence>
<organism evidence="1 2">
    <name type="scientific">Zizania palustris</name>
    <name type="common">Northern wild rice</name>
    <dbReference type="NCBI Taxonomy" id="103762"/>
    <lineage>
        <taxon>Eukaryota</taxon>
        <taxon>Viridiplantae</taxon>
        <taxon>Streptophyta</taxon>
        <taxon>Embryophyta</taxon>
        <taxon>Tracheophyta</taxon>
        <taxon>Spermatophyta</taxon>
        <taxon>Magnoliopsida</taxon>
        <taxon>Liliopsida</taxon>
        <taxon>Poales</taxon>
        <taxon>Poaceae</taxon>
        <taxon>BOP clade</taxon>
        <taxon>Oryzoideae</taxon>
        <taxon>Oryzeae</taxon>
        <taxon>Zizaniinae</taxon>
        <taxon>Zizania</taxon>
    </lineage>
</organism>
<dbReference type="Proteomes" id="UP000729402">
    <property type="component" value="Unassembled WGS sequence"/>
</dbReference>
<name>A0A8J5TBH0_ZIZPA</name>
<accession>A0A8J5TBH0</accession>
<reference evidence="1" key="1">
    <citation type="journal article" date="2021" name="bioRxiv">
        <title>Whole Genome Assembly and Annotation of Northern Wild Rice, Zizania palustris L., Supports a Whole Genome Duplication in the Zizania Genus.</title>
        <authorList>
            <person name="Haas M."/>
            <person name="Kono T."/>
            <person name="Macchietto M."/>
            <person name="Millas R."/>
            <person name="McGilp L."/>
            <person name="Shao M."/>
            <person name="Duquette J."/>
            <person name="Hirsch C.N."/>
            <person name="Kimball J."/>
        </authorList>
    </citation>
    <scope>NUCLEOTIDE SEQUENCE</scope>
    <source>
        <tissue evidence="1">Fresh leaf tissue</tissue>
    </source>
</reference>
<dbReference type="EMBL" id="JAAALK010000084">
    <property type="protein sequence ID" value="KAG8083774.1"/>
    <property type="molecule type" value="Genomic_DNA"/>
</dbReference>
<keyword evidence="2" id="KW-1185">Reference proteome</keyword>
<proteinExistence type="predicted"/>